<gene>
    <name evidence="8" type="ORF">FSB78_14545</name>
</gene>
<protein>
    <submittedName>
        <fullName evidence="8">DMT family transporter</fullName>
    </submittedName>
</protein>
<feature type="transmembrane region" description="Helical" evidence="6">
    <location>
        <begin position="41"/>
        <end position="63"/>
    </location>
</feature>
<comment type="caution">
    <text evidence="8">The sequence shown here is derived from an EMBL/GenBank/DDBJ whole genome shotgun (WGS) entry which is preliminary data.</text>
</comment>
<feature type="domain" description="EamA" evidence="7">
    <location>
        <begin position="159"/>
        <end position="288"/>
    </location>
</feature>
<evidence type="ECO:0000256" key="2">
    <source>
        <dbReference type="ARBA" id="ARBA00009853"/>
    </source>
</evidence>
<comment type="subcellular location">
    <subcellularLocation>
        <location evidence="1">Membrane</location>
        <topology evidence="1">Multi-pass membrane protein</topology>
    </subcellularLocation>
</comment>
<feature type="transmembrane region" description="Helical" evidence="6">
    <location>
        <begin position="7"/>
        <end position="29"/>
    </location>
</feature>
<dbReference type="Proteomes" id="UP000321250">
    <property type="component" value="Unassembled WGS sequence"/>
</dbReference>
<dbReference type="PANTHER" id="PTHR22911">
    <property type="entry name" value="ACYL-MALONYL CONDENSING ENZYME-RELATED"/>
    <property type="match status" value="1"/>
</dbReference>
<feature type="domain" description="EamA" evidence="7">
    <location>
        <begin position="18"/>
        <end position="145"/>
    </location>
</feature>
<sequence length="303" mass="30842">MTRPAPATATAPVTAFAVAAIGIASYSAMDALVKGLSIAHGAYSAVLWRSLAGVVLLAPVFVVRRKPLPSREAMILHAARGTVAGASVLLFFWGLVRVSMAQGVALTFLAPLIALFLAAVVLGETIARGAILGSLVASLGVLLIAGGQVQAHASSDAVMGSVAIVAASVLYAGSLILLRRQAQLADPLEVALFTSIVLSVLLLAGAPWFGAVAPVVRLPEIFGAAALGSVSAVLLAWAYGRAEAQVLAPVEYTAFIWSAILGWIVFGERVSAWTIGGAVLIVAGSLVALRGKTVPIPHTEAAA</sequence>
<evidence type="ECO:0000313" key="9">
    <source>
        <dbReference type="Proteomes" id="UP000321250"/>
    </source>
</evidence>
<dbReference type="EMBL" id="VOQR01000001">
    <property type="protein sequence ID" value="TXC72031.1"/>
    <property type="molecule type" value="Genomic_DNA"/>
</dbReference>
<dbReference type="Pfam" id="PF00892">
    <property type="entry name" value="EamA"/>
    <property type="match status" value="2"/>
</dbReference>
<feature type="transmembrane region" description="Helical" evidence="6">
    <location>
        <begin position="75"/>
        <end position="96"/>
    </location>
</feature>
<keyword evidence="9" id="KW-1185">Reference proteome</keyword>
<reference evidence="8 9" key="1">
    <citation type="journal article" date="2013" name="Antonie Van Leeuwenhoek">
        <title>Sphingomonas ginsenosidivorax sp. nov., with the ability to transform ginsenosides.</title>
        <authorList>
            <person name="Jin X.F."/>
            <person name="Kim J.K."/>
            <person name="Liu Q.M."/>
            <person name="Kang M.S."/>
            <person name="He D."/>
            <person name="Jin F.X."/>
            <person name="Kim S.C."/>
            <person name="Im W.T."/>
        </authorList>
    </citation>
    <scope>NUCLEOTIDE SEQUENCE [LARGE SCALE GENOMIC DNA]</scope>
    <source>
        <strain evidence="8 9">KHI67</strain>
    </source>
</reference>
<proteinExistence type="inferred from homology"/>
<comment type="similarity">
    <text evidence="2">Belongs to the drug/metabolite transporter (DMT) superfamily. 10 TMS drug/metabolite exporter (DME) (TC 2.A.7.3) family.</text>
</comment>
<feature type="transmembrane region" description="Helical" evidence="6">
    <location>
        <begin position="221"/>
        <end position="239"/>
    </location>
</feature>
<feature type="transmembrane region" description="Helical" evidence="6">
    <location>
        <begin position="130"/>
        <end position="151"/>
    </location>
</feature>
<keyword evidence="4 6" id="KW-1133">Transmembrane helix</keyword>
<name>A0A5C6UIH9_9SPHN</name>
<feature type="transmembrane region" description="Helical" evidence="6">
    <location>
        <begin position="102"/>
        <end position="123"/>
    </location>
</feature>
<dbReference type="SUPFAM" id="SSF103481">
    <property type="entry name" value="Multidrug resistance efflux transporter EmrE"/>
    <property type="match status" value="2"/>
</dbReference>
<evidence type="ECO:0000256" key="1">
    <source>
        <dbReference type="ARBA" id="ARBA00004141"/>
    </source>
</evidence>
<accession>A0A5C6UIH9</accession>
<keyword evidence="5 6" id="KW-0472">Membrane</keyword>
<dbReference type="InterPro" id="IPR037185">
    <property type="entry name" value="EmrE-like"/>
</dbReference>
<dbReference type="Gene3D" id="1.10.3730.20">
    <property type="match status" value="1"/>
</dbReference>
<feature type="transmembrane region" description="Helical" evidence="6">
    <location>
        <begin position="190"/>
        <end position="209"/>
    </location>
</feature>
<feature type="transmembrane region" description="Helical" evidence="6">
    <location>
        <begin position="272"/>
        <end position="289"/>
    </location>
</feature>
<dbReference type="RefSeq" id="WP_147083309.1">
    <property type="nucleotide sequence ID" value="NZ_VOQR01000001.1"/>
</dbReference>
<evidence type="ECO:0000256" key="4">
    <source>
        <dbReference type="ARBA" id="ARBA00022989"/>
    </source>
</evidence>
<keyword evidence="3 6" id="KW-0812">Transmembrane</keyword>
<dbReference type="AlphaFoldDB" id="A0A5C6UIH9"/>
<evidence type="ECO:0000259" key="7">
    <source>
        <dbReference type="Pfam" id="PF00892"/>
    </source>
</evidence>
<feature type="transmembrane region" description="Helical" evidence="6">
    <location>
        <begin position="246"/>
        <end position="266"/>
    </location>
</feature>
<dbReference type="PANTHER" id="PTHR22911:SF6">
    <property type="entry name" value="SOLUTE CARRIER FAMILY 35 MEMBER G1"/>
    <property type="match status" value="1"/>
</dbReference>
<evidence type="ECO:0000313" key="8">
    <source>
        <dbReference type="EMBL" id="TXC72031.1"/>
    </source>
</evidence>
<evidence type="ECO:0000256" key="6">
    <source>
        <dbReference type="SAM" id="Phobius"/>
    </source>
</evidence>
<dbReference type="GO" id="GO:0016020">
    <property type="term" value="C:membrane"/>
    <property type="evidence" value="ECO:0007669"/>
    <property type="project" value="UniProtKB-SubCell"/>
</dbReference>
<dbReference type="OrthoDB" id="7818056at2"/>
<organism evidence="8 9">
    <name type="scientific">Sphingomonas ginsenosidivorax</name>
    <dbReference type="NCBI Taxonomy" id="862135"/>
    <lineage>
        <taxon>Bacteria</taxon>
        <taxon>Pseudomonadati</taxon>
        <taxon>Pseudomonadota</taxon>
        <taxon>Alphaproteobacteria</taxon>
        <taxon>Sphingomonadales</taxon>
        <taxon>Sphingomonadaceae</taxon>
        <taxon>Sphingomonas</taxon>
    </lineage>
</organism>
<evidence type="ECO:0000256" key="5">
    <source>
        <dbReference type="ARBA" id="ARBA00023136"/>
    </source>
</evidence>
<evidence type="ECO:0000256" key="3">
    <source>
        <dbReference type="ARBA" id="ARBA00022692"/>
    </source>
</evidence>
<dbReference type="InterPro" id="IPR000620">
    <property type="entry name" value="EamA_dom"/>
</dbReference>
<feature type="transmembrane region" description="Helical" evidence="6">
    <location>
        <begin position="157"/>
        <end position="178"/>
    </location>
</feature>